<dbReference type="InterPro" id="IPR001347">
    <property type="entry name" value="SIS_dom"/>
</dbReference>
<reference evidence="5" key="1">
    <citation type="submission" date="2017-09" db="EMBL/GenBank/DDBJ databases">
        <title>Depth-based differentiation of microbial function through sediment-hosted aquifers and enrichment of novel symbionts in the deep terrestrial subsurface.</title>
        <authorList>
            <person name="Probst A.J."/>
            <person name="Ladd B."/>
            <person name="Jarett J.K."/>
            <person name="Geller-Mcgrath D.E."/>
            <person name="Sieber C.M.K."/>
            <person name="Emerson J.B."/>
            <person name="Anantharaman K."/>
            <person name="Thomas B.C."/>
            <person name="Malmstrom R."/>
            <person name="Stieglmeier M."/>
            <person name="Klingl A."/>
            <person name="Woyke T."/>
            <person name="Ryan C.M."/>
            <person name="Banfield J.F."/>
        </authorList>
    </citation>
    <scope>NUCLEOTIDE SEQUENCE [LARGE SCALE GENOMIC DNA]</scope>
</reference>
<comment type="caution">
    <text evidence="4">The sequence shown here is derived from an EMBL/GenBank/DDBJ whole genome shotgun (WGS) entry which is preliminary data.</text>
</comment>
<proteinExistence type="inferred from homology"/>
<accession>A0A2M8L7U5</accession>
<dbReference type="GO" id="GO:0005975">
    <property type="term" value="P:carbohydrate metabolic process"/>
    <property type="evidence" value="ECO:0007669"/>
    <property type="project" value="InterPro"/>
</dbReference>
<keyword evidence="2" id="KW-0413">Isomerase</keyword>
<dbReference type="AlphaFoldDB" id="A0A2M8L7U5"/>
<dbReference type="Gene3D" id="3.40.50.10490">
    <property type="entry name" value="Glucose-6-phosphate isomerase like protein, domain 1"/>
    <property type="match status" value="2"/>
</dbReference>
<protein>
    <recommendedName>
        <fullName evidence="3">SIS domain-containing protein</fullName>
    </recommendedName>
</protein>
<dbReference type="Proteomes" id="UP000231579">
    <property type="component" value="Unassembled WGS sequence"/>
</dbReference>
<dbReference type="EMBL" id="PFEM01000008">
    <property type="protein sequence ID" value="PJE70277.1"/>
    <property type="molecule type" value="Genomic_DNA"/>
</dbReference>
<dbReference type="PROSITE" id="PS51464">
    <property type="entry name" value="SIS"/>
    <property type="match status" value="1"/>
</dbReference>
<dbReference type="GO" id="GO:0004476">
    <property type="term" value="F:mannose-6-phosphate isomerase activity"/>
    <property type="evidence" value="ECO:0007669"/>
    <property type="project" value="InterPro"/>
</dbReference>
<evidence type="ECO:0000256" key="1">
    <source>
        <dbReference type="ARBA" id="ARBA00010523"/>
    </source>
</evidence>
<evidence type="ECO:0000313" key="5">
    <source>
        <dbReference type="Proteomes" id="UP000231579"/>
    </source>
</evidence>
<evidence type="ECO:0000259" key="3">
    <source>
        <dbReference type="PROSITE" id="PS51464"/>
    </source>
</evidence>
<evidence type="ECO:0000256" key="2">
    <source>
        <dbReference type="ARBA" id="ARBA00023235"/>
    </source>
</evidence>
<dbReference type="SUPFAM" id="SSF53697">
    <property type="entry name" value="SIS domain"/>
    <property type="match status" value="1"/>
</dbReference>
<dbReference type="GO" id="GO:1901135">
    <property type="term" value="P:carbohydrate derivative metabolic process"/>
    <property type="evidence" value="ECO:0007669"/>
    <property type="project" value="InterPro"/>
</dbReference>
<sequence>MNFLDDLPQIKKLDPSRAYDSIAAFPQQLADAWEQVIKSPSTNHFSSCRGIFLAGMGGSALGGRVIQSLFENELTIPFQVVTEYQLPAAVDHNSLVIIASYSGNTQETLSCLADAAKRRAQIFAITTGGQVGEKINNGLPGVIFQPLYNYLGYPKTAIGYAVGSLLGFLNQIGVVKIDFAAALGELKAVQKKFLVETPTEKNPAKQLAELLQNKIVVWVASEHLRGAAYTARNQINEIAHHFSLFFDLPEMDHHLVEAFGQPEAAKSDLAYIFINSHRYHPRVQSRYPITQKIIQEHQTKVISYPPQTTSQLAQAWEIIQLGGFTSAYLSFLNHQDPGPEPWILKLKEALTAHEPK</sequence>
<dbReference type="InterPro" id="IPR046348">
    <property type="entry name" value="SIS_dom_sf"/>
</dbReference>
<dbReference type="InterPro" id="IPR019490">
    <property type="entry name" value="Glu6P/Mann6P_isomerase_C"/>
</dbReference>
<gene>
    <name evidence="4" type="ORF">COU97_00610</name>
</gene>
<feature type="domain" description="SIS" evidence="3">
    <location>
        <begin position="41"/>
        <end position="168"/>
    </location>
</feature>
<organism evidence="4 5">
    <name type="scientific">Candidatus Shapirobacteria bacterium CG10_big_fil_rev_8_21_14_0_10_48_15</name>
    <dbReference type="NCBI Taxonomy" id="1974484"/>
    <lineage>
        <taxon>Bacteria</taxon>
        <taxon>Candidatus Shapironibacteriota</taxon>
    </lineage>
</organism>
<evidence type="ECO:0000313" key="4">
    <source>
        <dbReference type="EMBL" id="PJE70277.1"/>
    </source>
</evidence>
<dbReference type="GO" id="GO:0097367">
    <property type="term" value="F:carbohydrate derivative binding"/>
    <property type="evidence" value="ECO:0007669"/>
    <property type="project" value="InterPro"/>
</dbReference>
<dbReference type="Pfam" id="PF10432">
    <property type="entry name" value="bact-PGI_C"/>
    <property type="match status" value="1"/>
</dbReference>
<dbReference type="Pfam" id="PF01380">
    <property type="entry name" value="SIS"/>
    <property type="match status" value="1"/>
</dbReference>
<name>A0A2M8L7U5_9BACT</name>
<dbReference type="GO" id="GO:0004347">
    <property type="term" value="F:glucose-6-phosphate isomerase activity"/>
    <property type="evidence" value="ECO:0007669"/>
    <property type="project" value="InterPro"/>
</dbReference>
<comment type="similarity">
    <text evidence="1">Belongs to the PGI/PMI family.</text>
</comment>